<gene>
    <name evidence="4" type="primary">A1CF_2</name>
    <name evidence="4" type="ORF">KIN20_021061</name>
</gene>
<dbReference type="SMART" id="SM00360">
    <property type="entry name" value="RRM"/>
    <property type="match status" value="1"/>
</dbReference>
<dbReference type="InterPro" id="IPR000504">
    <property type="entry name" value="RRM_dom"/>
</dbReference>
<evidence type="ECO:0000313" key="5">
    <source>
        <dbReference type="Proteomes" id="UP001196413"/>
    </source>
</evidence>
<dbReference type="GO" id="GO:0003723">
    <property type="term" value="F:RNA binding"/>
    <property type="evidence" value="ECO:0007669"/>
    <property type="project" value="UniProtKB-UniRule"/>
</dbReference>
<dbReference type="Proteomes" id="UP001196413">
    <property type="component" value="Unassembled WGS sequence"/>
</dbReference>
<keyword evidence="5" id="KW-1185">Reference proteome</keyword>
<dbReference type="PROSITE" id="PS50102">
    <property type="entry name" value="RRM"/>
    <property type="match status" value="1"/>
</dbReference>
<dbReference type="AlphaFoldDB" id="A0AAD5N3V1"/>
<dbReference type="PANTHER" id="PTHR21245">
    <property type="entry name" value="HETEROGENEOUS NUCLEAR RIBONUCLEOPROTEIN"/>
    <property type="match status" value="1"/>
</dbReference>
<dbReference type="InterPro" id="IPR012677">
    <property type="entry name" value="Nucleotide-bd_a/b_plait_sf"/>
</dbReference>
<dbReference type="Pfam" id="PF00076">
    <property type="entry name" value="RRM_1"/>
    <property type="match status" value="1"/>
</dbReference>
<evidence type="ECO:0000313" key="4">
    <source>
        <dbReference type="EMBL" id="KAJ1361731.1"/>
    </source>
</evidence>
<name>A0AAD5N3V1_PARTN</name>
<dbReference type="SUPFAM" id="SSF54928">
    <property type="entry name" value="RNA-binding domain, RBD"/>
    <property type="match status" value="1"/>
</dbReference>
<evidence type="ECO:0000256" key="2">
    <source>
        <dbReference type="PROSITE-ProRule" id="PRU00176"/>
    </source>
</evidence>
<organism evidence="4 5">
    <name type="scientific">Parelaphostrongylus tenuis</name>
    <name type="common">Meningeal worm</name>
    <dbReference type="NCBI Taxonomy" id="148309"/>
    <lineage>
        <taxon>Eukaryota</taxon>
        <taxon>Metazoa</taxon>
        <taxon>Ecdysozoa</taxon>
        <taxon>Nematoda</taxon>
        <taxon>Chromadorea</taxon>
        <taxon>Rhabditida</taxon>
        <taxon>Rhabditina</taxon>
        <taxon>Rhabditomorpha</taxon>
        <taxon>Strongyloidea</taxon>
        <taxon>Metastrongylidae</taxon>
        <taxon>Parelaphostrongylus</taxon>
    </lineage>
</organism>
<proteinExistence type="predicted"/>
<dbReference type="Gene3D" id="3.30.70.330">
    <property type="match status" value="1"/>
</dbReference>
<dbReference type="EMBL" id="JAHQIW010004259">
    <property type="protein sequence ID" value="KAJ1361731.1"/>
    <property type="molecule type" value="Genomic_DNA"/>
</dbReference>
<protein>
    <submittedName>
        <fullName evidence="4">APOB1 complementation factor</fullName>
    </submittedName>
</protein>
<keyword evidence="1 2" id="KW-0694">RNA-binding</keyword>
<accession>A0AAD5N3V1</accession>
<comment type="caution">
    <text evidence="4">The sequence shown here is derived from an EMBL/GenBank/DDBJ whole genome shotgun (WGS) entry which is preliminary data.</text>
</comment>
<sequence length="140" mass="15882">MGGRSLTVDWARAEHTVSAEIMKTIANLFVRNIARGTTENDLAQVFGGEQAGVKRVKIQRTYGFVRFHRRAQAEIAMTKYNGAMLNGYRLEISWARPPPSLTNIRRTLLKEKCHSMANRSKPNRVFSFASKLRRLSVTSN</sequence>
<dbReference type="InterPro" id="IPR035979">
    <property type="entry name" value="RBD_domain_sf"/>
</dbReference>
<evidence type="ECO:0000256" key="1">
    <source>
        <dbReference type="ARBA" id="ARBA00022884"/>
    </source>
</evidence>
<reference evidence="4" key="1">
    <citation type="submission" date="2021-06" db="EMBL/GenBank/DDBJ databases">
        <title>Parelaphostrongylus tenuis whole genome reference sequence.</title>
        <authorList>
            <person name="Garwood T.J."/>
            <person name="Larsen P.A."/>
            <person name="Fountain-Jones N.M."/>
            <person name="Garbe J.R."/>
            <person name="Macchietto M.G."/>
            <person name="Kania S.A."/>
            <person name="Gerhold R.W."/>
            <person name="Richards J.E."/>
            <person name="Wolf T.M."/>
        </authorList>
    </citation>
    <scope>NUCLEOTIDE SEQUENCE</scope>
    <source>
        <strain evidence="4">MNPRO001-30</strain>
        <tissue evidence="4">Meninges</tissue>
    </source>
</reference>
<evidence type="ECO:0000259" key="3">
    <source>
        <dbReference type="PROSITE" id="PS50102"/>
    </source>
</evidence>
<feature type="domain" description="RRM" evidence="3">
    <location>
        <begin position="26"/>
        <end position="97"/>
    </location>
</feature>